<feature type="transmembrane region" description="Helical" evidence="1">
    <location>
        <begin position="111"/>
        <end position="131"/>
    </location>
</feature>
<dbReference type="OrthoDB" id="2081930at2"/>
<comment type="caution">
    <text evidence="2">The sequence shown here is derived from an EMBL/GenBank/DDBJ whole genome shotgun (WGS) entry which is preliminary data.</text>
</comment>
<dbReference type="AlphaFoldDB" id="A0A845L2H4"/>
<dbReference type="EMBL" id="WXEY01000003">
    <property type="protein sequence ID" value="MZP29034.1"/>
    <property type="molecule type" value="Genomic_DNA"/>
</dbReference>
<name>A0A845L2H4_9FIRM</name>
<keyword evidence="1" id="KW-1133">Transmembrane helix</keyword>
<dbReference type="RefSeq" id="WP_161255647.1">
    <property type="nucleotide sequence ID" value="NZ_WXEY01000003.1"/>
</dbReference>
<evidence type="ECO:0000256" key="1">
    <source>
        <dbReference type="SAM" id="Phobius"/>
    </source>
</evidence>
<reference evidence="2 3" key="1">
    <citation type="submission" date="2020-01" db="EMBL/GenBank/DDBJ databases">
        <title>Whole-genome sequence of Heliobacterium undosum DSM 13378.</title>
        <authorList>
            <person name="Kyndt J.A."/>
            <person name="Meyer T.E."/>
        </authorList>
    </citation>
    <scope>NUCLEOTIDE SEQUENCE [LARGE SCALE GENOMIC DNA]</scope>
    <source>
        <strain evidence="2 3">DSM 13378</strain>
    </source>
</reference>
<protein>
    <submittedName>
        <fullName evidence="2">Uncharacterized protein</fullName>
    </submittedName>
</protein>
<feature type="transmembrane region" description="Helical" evidence="1">
    <location>
        <begin position="33"/>
        <end position="53"/>
    </location>
</feature>
<feature type="transmembrane region" description="Helical" evidence="1">
    <location>
        <begin position="85"/>
        <end position="105"/>
    </location>
</feature>
<keyword evidence="1" id="KW-0812">Transmembrane</keyword>
<organism evidence="2 3">
    <name type="scientific">Heliomicrobium undosum</name>
    <dbReference type="NCBI Taxonomy" id="121734"/>
    <lineage>
        <taxon>Bacteria</taxon>
        <taxon>Bacillati</taxon>
        <taxon>Bacillota</taxon>
        <taxon>Clostridia</taxon>
        <taxon>Eubacteriales</taxon>
        <taxon>Heliobacteriaceae</taxon>
        <taxon>Heliomicrobium</taxon>
    </lineage>
</organism>
<keyword evidence="3" id="KW-1185">Reference proteome</keyword>
<evidence type="ECO:0000313" key="2">
    <source>
        <dbReference type="EMBL" id="MZP29034.1"/>
    </source>
</evidence>
<proteinExistence type="predicted"/>
<sequence>MLKDRWHGVLSIGLIGLAFVLGFVALLPYSSSIAFGYLLVLVLAVPVIVFSYCSKCLCRVYACGHVFPGKLTLWLPERKSDAYGLADYTGVIVPLLLMVGIPQYWLWKHTYLFSAFWVLLAIAVAEIRAFVCKGCGNEHCPLLTK</sequence>
<gene>
    <name evidence="2" type="ORF">GTO91_04825</name>
</gene>
<keyword evidence="1" id="KW-0472">Membrane</keyword>
<evidence type="ECO:0000313" key="3">
    <source>
        <dbReference type="Proteomes" id="UP000463470"/>
    </source>
</evidence>
<feature type="transmembrane region" description="Helical" evidence="1">
    <location>
        <begin position="7"/>
        <end position="27"/>
    </location>
</feature>
<dbReference type="Proteomes" id="UP000463470">
    <property type="component" value="Unassembled WGS sequence"/>
</dbReference>
<accession>A0A845L2H4</accession>